<gene>
    <name evidence="2" type="ORF">FCALED_LOCUS4934</name>
</gene>
<keyword evidence="3" id="KW-1185">Reference proteome</keyword>
<evidence type="ECO:0000313" key="2">
    <source>
        <dbReference type="EMBL" id="CAG8525879.1"/>
    </source>
</evidence>
<evidence type="ECO:0000256" key="1">
    <source>
        <dbReference type="SAM" id="MobiDB-lite"/>
    </source>
</evidence>
<feature type="region of interest" description="Disordered" evidence="1">
    <location>
        <begin position="1"/>
        <end position="34"/>
    </location>
</feature>
<sequence>MRHRGKKRKVVKENYEEHETRLSRDRANKRRKAAEETFEEYETCLSRDRNRKCEAQQKVEETHEELEARLVAEEETRRACTHEKYQLRKARETPKQRVARITWSKSNSTKSTK</sequence>
<feature type="compositionally biased region" description="Basic residues" evidence="1">
    <location>
        <begin position="1"/>
        <end position="10"/>
    </location>
</feature>
<comment type="caution">
    <text evidence="2">The sequence shown here is derived from an EMBL/GenBank/DDBJ whole genome shotgun (WGS) entry which is preliminary data.</text>
</comment>
<protein>
    <submittedName>
        <fullName evidence="2">1429_t:CDS:1</fullName>
    </submittedName>
</protein>
<reference evidence="2" key="1">
    <citation type="submission" date="2021-06" db="EMBL/GenBank/DDBJ databases">
        <authorList>
            <person name="Kallberg Y."/>
            <person name="Tangrot J."/>
            <person name="Rosling A."/>
        </authorList>
    </citation>
    <scope>NUCLEOTIDE SEQUENCE</scope>
    <source>
        <strain evidence="2">UK204</strain>
    </source>
</reference>
<dbReference type="EMBL" id="CAJVPQ010001001">
    <property type="protein sequence ID" value="CAG8525879.1"/>
    <property type="molecule type" value="Genomic_DNA"/>
</dbReference>
<accession>A0A9N9FDC8</accession>
<organism evidence="2 3">
    <name type="scientific">Funneliformis caledonium</name>
    <dbReference type="NCBI Taxonomy" id="1117310"/>
    <lineage>
        <taxon>Eukaryota</taxon>
        <taxon>Fungi</taxon>
        <taxon>Fungi incertae sedis</taxon>
        <taxon>Mucoromycota</taxon>
        <taxon>Glomeromycotina</taxon>
        <taxon>Glomeromycetes</taxon>
        <taxon>Glomerales</taxon>
        <taxon>Glomeraceae</taxon>
        <taxon>Funneliformis</taxon>
    </lineage>
</organism>
<feature type="compositionally biased region" description="Basic and acidic residues" evidence="1">
    <location>
        <begin position="11"/>
        <end position="26"/>
    </location>
</feature>
<name>A0A9N9FDC8_9GLOM</name>
<dbReference type="AlphaFoldDB" id="A0A9N9FDC8"/>
<proteinExistence type="predicted"/>
<dbReference type="Proteomes" id="UP000789570">
    <property type="component" value="Unassembled WGS sequence"/>
</dbReference>
<feature type="compositionally biased region" description="Low complexity" evidence="1">
    <location>
        <begin position="102"/>
        <end position="113"/>
    </location>
</feature>
<evidence type="ECO:0000313" key="3">
    <source>
        <dbReference type="Proteomes" id="UP000789570"/>
    </source>
</evidence>
<feature type="region of interest" description="Disordered" evidence="1">
    <location>
        <begin position="89"/>
        <end position="113"/>
    </location>
</feature>